<feature type="transmembrane region" description="Helical" evidence="6">
    <location>
        <begin position="97"/>
        <end position="118"/>
    </location>
</feature>
<evidence type="ECO:0000256" key="6">
    <source>
        <dbReference type="SAM" id="Phobius"/>
    </source>
</evidence>
<organism evidence="8">
    <name type="scientific">Amphora coffeiformis</name>
    <dbReference type="NCBI Taxonomy" id="265554"/>
    <lineage>
        <taxon>Eukaryota</taxon>
        <taxon>Sar</taxon>
        <taxon>Stramenopiles</taxon>
        <taxon>Ochrophyta</taxon>
        <taxon>Bacillariophyta</taxon>
        <taxon>Bacillariophyceae</taxon>
        <taxon>Bacillariophycidae</taxon>
        <taxon>Thalassiophysales</taxon>
        <taxon>Catenulaceae</taxon>
        <taxon>Amphora</taxon>
    </lineage>
</organism>
<dbReference type="PANTHER" id="PTHR11266:SF80">
    <property type="entry name" value="PEROXISOMAL MEMBRANE PROTEIN 2"/>
    <property type="match status" value="1"/>
</dbReference>
<dbReference type="AlphaFoldDB" id="A0A7S3LFT8"/>
<keyword evidence="7" id="KW-0732">Signal</keyword>
<feature type="transmembrane region" description="Helical" evidence="6">
    <location>
        <begin position="266"/>
        <end position="289"/>
    </location>
</feature>
<reference evidence="8" key="1">
    <citation type="submission" date="2021-01" db="EMBL/GenBank/DDBJ databases">
        <authorList>
            <person name="Corre E."/>
            <person name="Pelletier E."/>
            <person name="Niang G."/>
            <person name="Scheremetjew M."/>
            <person name="Finn R."/>
            <person name="Kale V."/>
            <person name="Holt S."/>
            <person name="Cochrane G."/>
            <person name="Meng A."/>
            <person name="Brown T."/>
            <person name="Cohen L."/>
        </authorList>
    </citation>
    <scope>NUCLEOTIDE SEQUENCE</scope>
    <source>
        <strain evidence="8">CCMP127</strain>
    </source>
</reference>
<dbReference type="PANTHER" id="PTHR11266">
    <property type="entry name" value="PEROXISOMAL MEMBRANE PROTEIN 2, PXMP2 MPV17"/>
    <property type="match status" value="1"/>
</dbReference>
<keyword evidence="4 6" id="KW-1133">Transmembrane helix</keyword>
<evidence type="ECO:0000313" key="8">
    <source>
        <dbReference type="EMBL" id="CAE0421533.1"/>
    </source>
</evidence>
<protein>
    <submittedName>
        <fullName evidence="8">Uncharacterized protein</fullName>
    </submittedName>
</protein>
<dbReference type="GO" id="GO:0005737">
    <property type="term" value="C:cytoplasm"/>
    <property type="evidence" value="ECO:0007669"/>
    <property type="project" value="TreeGrafter"/>
</dbReference>
<dbReference type="Pfam" id="PF04117">
    <property type="entry name" value="Mpv17_PMP22"/>
    <property type="match status" value="1"/>
</dbReference>
<keyword evidence="3 6" id="KW-0812">Transmembrane</keyword>
<feature type="signal peptide" evidence="7">
    <location>
        <begin position="1"/>
        <end position="18"/>
    </location>
</feature>
<feature type="transmembrane region" description="Helical" evidence="6">
    <location>
        <begin position="139"/>
        <end position="158"/>
    </location>
</feature>
<evidence type="ECO:0000256" key="5">
    <source>
        <dbReference type="ARBA" id="ARBA00023136"/>
    </source>
</evidence>
<gene>
    <name evidence="8" type="ORF">ACOF00016_LOCUS18170</name>
</gene>
<proteinExistence type="inferred from homology"/>
<evidence type="ECO:0000256" key="4">
    <source>
        <dbReference type="ARBA" id="ARBA00022989"/>
    </source>
</evidence>
<dbReference type="GO" id="GO:0016020">
    <property type="term" value="C:membrane"/>
    <property type="evidence" value="ECO:0007669"/>
    <property type="project" value="UniProtKB-SubCell"/>
</dbReference>
<keyword evidence="5 6" id="KW-0472">Membrane</keyword>
<evidence type="ECO:0000256" key="1">
    <source>
        <dbReference type="ARBA" id="ARBA00004141"/>
    </source>
</evidence>
<dbReference type="EMBL" id="HBIM01024505">
    <property type="protein sequence ID" value="CAE0421533.1"/>
    <property type="molecule type" value="Transcribed_RNA"/>
</dbReference>
<evidence type="ECO:0000256" key="7">
    <source>
        <dbReference type="SAM" id="SignalP"/>
    </source>
</evidence>
<feature type="transmembrane region" description="Helical" evidence="6">
    <location>
        <begin position="235"/>
        <end position="254"/>
    </location>
</feature>
<comment type="similarity">
    <text evidence="2">Belongs to the peroxisomal membrane protein PXMP2/4 family.</text>
</comment>
<dbReference type="InterPro" id="IPR007248">
    <property type="entry name" value="Mpv17_PMP22"/>
</dbReference>
<name>A0A7S3LFT8_9STRA</name>
<evidence type="ECO:0000256" key="3">
    <source>
        <dbReference type="ARBA" id="ARBA00022692"/>
    </source>
</evidence>
<comment type="subcellular location">
    <subcellularLocation>
        <location evidence="1">Membrane</location>
        <topology evidence="1">Multi-pass membrane protein</topology>
    </subcellularLocation>
</comment>
<feature type="chain" id="PRO_5031362615" evidence="7">
    <location>
        <begin position="19"/>
        <end position="391"/>
    </location>
</feature>
<accession>A0A7S3LFT8</accession>
<evidence type="ECO:0000256" key="2">
    <source>
        <dbReference type="ARBA" id="ARBA00006824"/>
    </source>
</evidence>
<sequence length="391" mass="42866">MRLALVLQLALGVRFCHAWVAPNSKRSVSMVASHGTMASSRITTTTPTSLFQKQSNDEPQTTENLLASQFKTADYSSRIRKFASPGRFGIGTNKRGISVLLAVIALISLVPSAAHAALSSTMLSATAVTSMTMRKTTQIGGGLQAWQCLLAALVWVWQSAAPNLLPLISQGLHASMAWYMMQLSVNPLVTKGITAGVIGSLGDFLAQSLENFLHQRKNNAPVVHSKYDPRRGLSTLLYGFFISGPLMHFAYDLFDRVLPIHGNGAALVHVLADSIFLDAIFVAATYIVTGRMEGYKFRQVMPQLRKDYLPTLKASWATSIFLMPVEFVCFRFLPLNYRVLAVNFIDLIWDGVISFMAHRSRQDNKHVVLEAPAVGVSMVHEEGAALQAVLQ</sequence>